<gene>
    <name evidence="1" type="ORF">PENANT_c094G11259</name>
</gene>
<keyword evidence="2" id="KW-1185">Reference proteome</keyword>
<dbReference type="EMBL" id="MDYN01000094">
    <property type="protein sequence ID" value="OQD78046.1"/>
    <property type="molecule type" value="Genomic_DNA"/>
</dbReference>
<organism evidence="1 2">
    <name type="scientific">Penicillium antarcticum</name>
    <dbReference type="NCBI Taxonomy" id="416450"/>
    <lineage>
        <taxon>Eukaryota</taxon>
        <taxon>Fungi</taxon>
        <taxon>Dikarya</taxon>
        <taxon>Ascomycota</taxon>
        <taxon>Pezizomycotina</taxon>
        <taxon>Eurotiomycetes</taxon>
        <taxon>Eurotiomycetidae</taxon>
        <taxon>Eurotiales</taxon>
        <taxon>Aspergillaceae</taxon>
        <taxon>Penicillium</taxon>
    </lineage>
</organism>
<protein>
    <submittedName>
        <fullName evidence="1">Uncharacterized protein</fullName>
    </submittedName>
</protein>
<reference evidence="2" key="1">
    <citation type="journal article" date="2017" name="Nat. Microbiol.">
        <title>Global analysis of biosynthetic gene clusters reveals vast potential of secondary metabolite production in Penicillium species.</title>
        <authorList>
            <person name="Nielsen J.C."/>
            <person name="Grijseels S."/>
            <person name="Prigent S."/>
            <person name="Ji B."/>
            <person name="Dainat J."/>
            <person name="Nielsen K.F."/>
            <person name="Frisvad J.C."/>
            <person name="Workman M."/>
            <person name="Nielsen J."/>
        </authorList>
    </citation>
    <scope>NUCLEOTIDE SEQUENCE [LARGE SCALE GENOMIC DNA]</scope>
    <source>
        <strain evidence="2">IBT 31811</strain>
    </source>
</reference>
<evidence type="ECO:0000313" key="1">
    <source>
        <dbReference type="EMBL" id="OQD78046.1"/>
    </source>
</evidence>
<comment type="caution">
    <text evidence="1">The sequence shown here is derived from an EMBL/GenBank/DDBJ whole genome shotgun (WGS) entry which is preliminary data.</text>
</comment>
<evidence type="ECO:0000313" key="2">
    <source>
        <dbReference type="Proteomes" id="UP000191672"/>
    </source>
</evidence>
<dbReference type="Proteomes" id="UP000191672">
    <property type="component" value="Unassembled WGS sequence"/>
</dbReference>
<accession>A0A1V6PNC6</accession>
<proteinExistence type="predicted"/>
<dbReference type="AlphaFoldDB" id="A0A1V6PNC6"/>
<name>A0A1V6PNC6_9EURO</name>
<sequence>MAEKEGLAGLKSHYDALVSGPLEIRYIAKFMHQPGLLAQLQHAAEDLGPEAKL</sequence>